<dbReference type="OrthoDB" id="2842221at2759"/>
<dbReference type="AlphaFoldDB" id="A0A166JQB1"/>
<dbReference type="EMBL" id="KV417550">
    <property type="protein sequence ID" value="KZP21100.1"/>
    <property type="molecule type" value="Genomic_DNA"/>
</dbReference>
<sequence>MSAHEQDRSLDLFQSDISITLPALPGTHWSETLGNQVIPQTSQATEIKDAINGIELALADVERYKNHVQHKLDQLDLHRAKLAAFAFEHKSFVAPIRSLPNDLLSEIFEWSCPLLHKVHDFPVTLALVSRRWKAVALATPAIWANITIGGYYAGRRLRKGSGLQCKMWLNRSAHKPLSVSIIDPQHKDVPEQLISECTRWEYFHCSIGSSKLIQQFCRIQGHLPLLRSLVLQAEIGVVDLEVFEIAPQLREVVIRSWRHERLKLPYHQLTRLCVVHGLPPAKWVEYLRLCPNLITFEAEMGSSATTTFSPGPYFTHGCLRVLKLYGGALYCRAWDEHSPMVRVVLPALQILDLHDDGTMGYSHVGSTQPAVDMVSRSGCVITTLRWSSQIEQDPIIDHLHAFPHLRNLDISLDVGWIPPFLERLTSQNPCASLETLDIFVAGKLAFHEKKARASQHPQPPLSGSWLDSQALVIFLQARRAGPHCLRRIRISDSQCGSFEELCGHPEPPEIQTLRDEGMVVAFGLKEVSKEHWDRGRPYTSCRKFTGRGVKV</sequence>
<gene>
    <name evidence="1" type="ORF">FIBSPDRAFT_1044461</name>
</gene>
<dbReference type="Proteomes" id="UP000076532">
    <property type="component" value="Unassembled WGS sequence"/>
</dbReference>
<evidence type="ECO:0000313" key="1">
    <source>
        <dbReference type="EMBL" id="KZP21100.1"/>
    </source>
</evidence>
<protein>
    <submittedName>
        <fullName evidence="1">Uncharacterized protein</fullName>
    </submittedName>
</protein>
<name>A0A166JQB1_9AGAM</name>
<organism evidence="1 2">
    <name type="scientific">Athelia psychrophila</name>
    <dbReference type="NCBI Taxonomy" id="1759441"/>
    <lineage>
        <taxon>Eukaryota</taxon>
        <taxon>Fungi</taxon>
        <taxon>Dikarya</taxon>
        <taxon>Basidiomycota</taxon>
        <taxon>Agaricomycotina</taxon>
        <taxon>Agaricomycetes</taxon>
        <taxon>Agaricomycetidae</taxon>
        <taxon>Atheliales</taxon>
        <taxon>Atheliaceae</taxon>
        <taxon>Athelia</taxon>
    </lineage>
</organism>
<evidence type="ECO:0000313" key="2">
    <source>
        <dbReference type="Proteomes" id="UP000076532"/>
    </source>
</evidence>
<reference evidence="1 2" key="1">
    <citation type="journal article" date="2016" name="Mol. Biol. Evol.">
        <title>Comparative Genomics of Early-Diverging Mushroom-Forming Fungi Provides Insights into the Origins of Lignocellulose Decay Capabilities.</title>
        <authorList>
            <person name="Nagy L.G."/>
            <person name="Riley R."/>
            <person name="Tritt A."/>
            <person name="Adam C."/>
            <person name="Daum C."/>
            <person name="Floudas D."/>
            <person name="Sun H."/>
            <person name="Yadav J.S."/>
            <person name="Pangilinan J."/>
            <person name="Larsson K.H."/>
            <person name="Matsuura K."/>
            <person name="Barry K."/>
            <person name="Labutti K."/>
            <person name="Kuo R."/>
            <person name="Ohm R.A."/>
            <person name="Bhattacharya S.S."/>
            <person name="Shirouzu T."/>
            <person name="Yoshinaga Y."/>
            <person name="Martin F.M."/>
            <person name="Grigoriev I.V."/>
            <person name="Hibbett D.S."/>
        </authorList>
    </citation>
    <scope>NUCLEOTIDE SEQUENCE [LARGE SCALE GENOMIC DNA]</scope>
    <source>
        <strain evidence="1 2">CBS 109695</strain>
    </source>
</reference>
<keyword evidence="2" id="KW-1185">Reference proteome</keyword>
<accession>A0A166JQB1</accession>
<proteinExistence type="predicted"/>
<dbReference type="SUPFAM" id="SSF52047">
    <property type="entry name" value="RNI-like"/>
    <property type="match status" value="1"/>
</dbReference>